<feature type="signal peptide" evidence="5">
    <location>
        <begin position="1"/>
        <end position="27"/>
    </location>
</feature>
<dbReference type="PANTHER" id="PTHR42757">
    <property type="entry name" value="IGLON FAMILY OF IMMUNOGLOBULIN SUPERFAMILY-RELATED"/>
    <property type="match status" value="1"/>
</dbReference>
<organism evidence="7 8">
    <name type="scientific">Atractosteus spatula</name>
    <name type="common">Alligator gar</name>
    <name type="synonym">Lepisosteus spatula</name>
    <dbReference type="NCBI Taxonomy" id="7917"/>
    <lineage>
        <taxon>Eukaryota</taxon>
        <taxon>Metazoa</taxon>
        <taxon>Chordata</taxon>
        <taxon>Craniata</taxon>
        <taxon>Vertebrata</taxon>
        <taxon>Euteleostomi</taxon>
        <taxon>Actinopterygii</taxon>
        <taxon>Neopterygii</taxon>
        <taxon>Holostei</taxon>
        <taxon>Semionotiformes</taxon>
        <taxon>Lepisosteidae</taxon>
        <taxon>Atractosteus</taxon>
    </lineage>
</organism>
<keyword evidence="1 5" id="KW-0732">Signal</keyword>
<comment type="caution">
    <text evidence="7">The sequence shown here is derived from an EMBL/GenBank/DDBJ whole genome shotgun (WGS) entry which is preliminary data.</text>
</comment>
<dbReference type="PANTHER" id="PTHR42757:SF41">
    <property type="entry name" value="NEUROTRIMIN ISOFORM X1"/>
    <property type="match status" value="1"/>
</dbReference>
<sequence>MSVFGYFAVSWKCLVVMSLRLLFLVPAGVPVRSGESQSDNRVMDNITVRQGEPVFLRCAQDNGVTHTAWLNRSSILYAGEDKWSVDPRVSLVTLDKKEYTIKIDRVEVTDEGQYTCAVQTRSRPRTTSVHVIVQGRQASATRLAVSDKSSKPDAYARLHGTNCAPECGLEEVPPKITTISENISVNEGANVTLVCIAAGKPEPTITWRHISPIVFMYCIVAISVLYANHLFVEKGNSADACYSADLRDAFPEENKSFIVQKCEGENQTGVGYKINLTQNSTLEHCGCCETLKMRHIFTQGPVSEEEYLEIPAITRQKEGIYECSASNEASVDVQKVKITVNFPPAISEAKDIGVPLGQKAILRCEADAVPSAVFEWYRDDRSTCLKKNESPQVFHLTSMKLFFRILNGLNGTDIENRGRLSFLTFRNVSQENYGNYTCVATNKLGSAYINIILYGEYIMNNV</sequence>
<dbReference type="InterPro" id="IPR003599">
    <property type="entry name" value="Ig_sub"/>
</dbReference>
<dbReference type="PROSITE" id="PS50835">
    <property type="entry name" value="IG_LIKE"/>
    <property type="match status" value="3"/>
</dbReference>
<dbReference type="SMART" id="SM00409">
    <property type="entry name" value="IG"/>
    <property type="match status" value="3"/>
</dbReference>
<dbReference type="AlphaFoldDB" id="A0A8J7NU30"/>
<dbReference type="InterPro" id="IPR036179">
    <property type="entry name" value="Ig-like_dom_sf"/>
</dbReference>
<dbReference type="Pfam" id="PF07679">
    <property type="entry name" value="I-set"/>
    <property type="match status" value="1"/>
</dbReference>
<evidence type="ECO:0000313" key="7">
    <source>
        <dbReference type="EMBL" id="MBN3317985.1"/>
    </source>
</evidence>
<dbReference type="Pfam" id="PF13927">
    <property type="entry name" value="Ig_3"/>
    <property type="match status" value="2"/>
</dbReference>
<evidence type="ECO:0000259" key="6">
    <source>
        <dbReference type="PROSITE" id="PS50835"/>
    </source>
</evidence>
<proteinExistence type="predicted"/>
<dbReference type="Gene3D" id="2.60.40.10">
    <property type="entry name" value="Immunoglobulins"/>
    <property type="match status" value="4"/>
</dbReference>
<feature type="chain" id="PRO_5035148682" evidence="5">
    <location>
        <begin position="28"/>
        <end position="462"/>
    </location>
</feature>
<feature type="non-terminal residue" evidence="7">
    <location>
        <position position="462"/>
    </location>
</feature>
<dbReference type="InterPro" id="IPR050876">
    <property type="entry name" value="IgLON_domain"/>
</dbReference>
<evidence type="ECO:0000256" key="4">
    <source>
        <dbReference type="ARBA" id="ARBA00023319"/>
    </source>
</evidence>
<dbReference type="EMBL" id="JAAWVO010037540">
    <property type="protein sequence ID" value="MBN3317985.1"/>
    <property type="molecule type" value="Genomic_DNA"/>
</dbReference>
<dbReference type="InterPro" id="IPR003598">
    <property type="entry name" value="Ig_sub2"/>
</dbReference>
<dbReference type="InterPro" id="IPR013098">
    <property type="entry name" value="Ig_I-set"/>
</dbReference>
<dbReference type="SMART" id="SM00408">
    <property type="entry name" value="IGc2"/>
    <property type="match status" value="3"/>
</dbReference>
<keyword evidence="2" id="KW-0677">Repeat</keyword>
<dbReference type="FunFam" id="2.60.40.10:FF:000013">
    <property type="entry name" value="cell adhesion molecule 1 isoform X1"/>
    <property type="match status" value="1"/>
</dbReference>
<feature type="domain" description="Ig-like" evidence="6">
    <location>
        <begin position="26"/>
        <end position="128"/>
    </location>
</feature>
<evidence type="ECO:0000256" key="2">
    <source>
        <dbReference type="ARBA" id="ARBA00022737"/>
    </source>
</evidence>
<evidence type="ECO:0000256" key="1">
    <source>
        <dbReference type="ARBA" id="ARBA00022729"/>
    </source>
</evidence>
<feature type="domain" description="Ig-like" evidence="6">
    <location>
        <begin position="344"/>
        <end position="450"/>
    </location>
</feature>
<dbReference type="InterPro" id="IPR007110">
    <property type="entry name" value="Ig-like_dom"/>
</dbReference>
<evidence type="ECO:0000256" key="5">
    <source>
        <dbReference type="SAM" id="SignalP"/>
    </source>
</evidence>
<keyword evidence="4" id="KW-0393">Immunoglobulin domain</keyword>
<feature type="non-terminal residue" evidence="7">
    <location>
        <position position="1"/>
    </location>
</feature>
<keyword evidence="3" id="KW-1015">Disulfide bond</keyword>
<accession>A0A8J7NU30</accession>
<name>A0A8J7NU30_ATRSP</name>
<evidence type="ECO:0000313" key="8">
    <source>
        <dbReference type="Proteomes" id="UP000736164"/>
    </source>
</evidence>
<feature type="domain" description="Ig-like" evidence="6">
    <location>
        <begin position="174"/>
        <end position="339"/>
    </location>
</feature>
<keyword evidence="8" id="KW-1185">Reference proteome</keyword>
<reference evidence="7" key="1">
    <citation type="journal article" date="2021" name="Cell">
        <title>Tracing the genetic footprints of vertebrate landing in non-teleost ray-finned fishes.</title>
        <authorList>
            <person name="Bi X."/>
            <person name="Wang K."/>
            <person name="Yang L."/>
            <person name="Pan H."/>
            <person name="Jiang H."/>
            <person name="Wei Q."/>
            <person name="Fang M."/>
            <person name="Yu H."/>
            <person name="Zhu C."/>
            <person name="Cai Y."/>
            <person name="He Y."/>
            <person name="Gan X."/>
            <person name="Zeng H."/>
            <person name="Yu D."/>
            <person name="Zhu Y."/>
            <person name="Jiang H."/>
            <person name="Qiu Q."/>
            <person name="Yang H."/>
            <person name="Zhang Y.E."/>
            <person name="Wang W."/>
            <person name="Zhu M."/>
            <person name="He S."/>
            <person name="Zhang G."/>
        </authorList>
    </citation>
    <scope>NUCLEOTIDE SEQUENCE</scope>
    <source>
        <strain evidence="7">Allg_001</strain>
    </source>
</reference>
<protein>
    <submittedName>
        <fullName evidence="7">NTRI protein</fullName>
    </submittedName>
</protein>
<evidence type="ECO:0000256" key="3">
    <source>
        <dbReference type="ARBA" id="ARBA00023157"/>
    </source>
</evidence>
<dbReference type="Proteomes" id="UP000736164">
    <property type="component" value="Unassembled WGS sequence"/>
</dbReference>
<dbReference type="InterPro" id="IPR013783">
    <property type="entry name" value="Ig-like_fold"/>
</dbReference>
<dbReference type="SUPFAM" id="SSF48726">
    <property type="entry name" value="Immunoglobulin"/>
    <property type="match status" value="3"/>
</dbReference>
<gene>
    <name evidence="7" type="primary">Ntm</name>
    <name evidence="7" type="ORF">GTO95_0009959</name>
</gene>